<dbReference type="GO" id="GO:0003676">
    <property type="term" value="F:nucleic acid binding"/>
    <property type="evidence" value="ECO:0007669"/>
    <property type="project" value="InterPro"/>
</dbReference>
<keyword evidence="3" id="KW-0540">Nuclease</keyword>
<evidence type="ECO:0000259" key="7">
    <source>
        <dbReference type="Pfam" id="PF02272"/>
    </source>
</evidence>
<dbReference type="Pfam" id="PF01368">
    <property type="entry name" value="DHH"/>
    <property type="match status" value="1"/>
</dbReference>
<dbReference type="NCBIfam" id="TIGR00644">
    <property type="entry name" value="recJ"/>
    <property type="match status" value="1"/>
</dbReference>
<dbReference type="PANTHER" id="PTHR30255:SF2">
    <property type="entry name" value="SINGLE-STRANDED-DNA-SPECIFIC EXONUCLEASE RECJ"/>
    <property type="match status" value="1"/>
</dbReference>
<dbReference type="InterPro" id="IPR001667">
    <property type="entry name" value="DDH_dom"/>
</dbReference>
<dbReference type="Pfam" id="PF02272">
    <property type="entry name" value="DHHA1"/>
    <property type="match status" value="1"/>
</dbReference>
<evidence type="ECO:0000313" key="9">
    <source>
        <dbReference type="EMBL" id="QTA81740.1"/>
    </source>
</evidence>
<keyword evidence="10" id="KW-1185">Reference proteome</keyword>
<evidence type="ECO:0000256" key="3">
    <source>
        <dbReference type="ARBA" id="ARBA00022722"/>
    </source>
</evidence>
<evidence type="ECO:0000256" key="2">
    <source>
        <dbReference type="ARBA" id="ARBA00019841"/>
    </source>
</evidence>
<dbReference type="InterPro" id="IPR041122">
    <property type="entry name" value="RecJ_OB"/>
</dbReference>
<dbReference type="Gene3D" id="3.10.310.30">
    <property type="match status" value="1"/>
</dbReference>
<name>A0A975BAS2_9BACT</name>
<feature type="domain" description="RecJ OB" evidence="8">
    <location>
        <begin position="463"/>
        <end position="572"/>
    </location>
</feature>
<dbReference type="Gene3D" id="3.90.1640.30">
    <property type="match status" value="1"/>
</dbReference>
<keyword evidence="4" id="KW-0378">Hydrolase</keyword>
<evidence type="ECO:0000256" key="5">
    <source>
        <dbReference type="ARBA" id="ARBA00022839"/>
    </source>
</evidence>
<dbReference type="EMBL" id="CP061799">
    <property type="protein sequence ID" value="QTA81740.1"/>
    <property type="molecule type" value="Genomic_DNA"/>
</dbReference>
<evidence type="ECO:0000259" key="6">
    <source>
        <dbReference type="Pfam" id="PF01368"/>
    </source>
</evidence>
<dbReference type="InterPro" id="IPR003156">
    <property type="entry name" value="DHHA1_dom"/>
</dbReference>
<evidence type="ECO:0000256" key="1">
    <source>
        <dbReference type="ARBA" id="ARBA00005915"/>
    </source>
</evidence>
<organism evidence="9 10">
    <name type="scientific">Desulfonema limicola</name>
    <dbReference type="NCBI Taxonomy" id="45656"/>
    <lineage>
        <taxon>Bacteria</taxon>
        <taxon>Pseudomonadati</taxon>
        <taxon>Thermodesulfobacteriota</taxon>
        <taxon>Desulfobacteria</taxon>
        <taxon>Desulfobacterales</taxon>
        <taxon>Desulfococcaceae</taxon>
        <taxon>Desulfonema</taxon>
    </lineage>
</organism>
<gene>
    <name evidence="9" type="ORF">dnl_40890</name>
</gene>
<dbReference type="PANTHER" id="PTHR30255">
    <property type="entry name" value="SINGLE-STRANDED-DNA-SPECIFIC EXONUCLEASE RECJ"/>
    <property type="match status" value="1"/>
</dbReference>
<feature type="domain" description="DHHA1" evidence="7">
    <location>
        <begin position="355"/>
        <end position="448"/>
    </location>
</feature>
<dbReference type="Pfam" id="PF17768">
    <property type="entry name" value="RecJ_OB"/>
    <property type="match status" value="1"/>
</dbReference>
<dbReference type="InterPro" id="IPR038763">
    <property type="entry name" value="DHH_sf"/>
</dbReference>
<keyword evidence="5" id="KW-0269">Exonuclease</keyword>
<dbReference type="SUPFAM" id="SSF64182">
    <property type="entry name" value="DHH phosphoesterases"/>
    <property type="match status" value="1"/>
</dbReference>
<dbReference type="KEGG" id="dli:dnl_40890"/>
<comment type="similarity">
    <text evidence="1">Belongs to the RecJ family.</text>
</comment>
<dbReference type="GO" id="GO:0008409">
    <property type="term" value="F:5'-3' exonuclease activity"/>
    <property type="evidence" value="ECO:0007669"/>
    <property type="project" value="InterPro"/>
</dbReference>
<accession>A0A975BAS2</accession>
<dbReference type="GO" id="GO:0006310">
    <property type="term" value="P:DNA recombination"/>
    <property type="evidence" value="ECO:0007669"/>
    <property type="project" value="InterPro"/>
</dbReference>
<evidence type="ECO:0000259" key="8">
    <source>
        <dbReference type="Pfam" id="PF17768"/>
    </source>
</evidence>
<evidence type="ECO:0000313" key="10">
    <source>
        <dbReference type="Proteomes" id="UP000663720"/>
    </source>
</evidence>
<dbReference type="AlphaFoldDB" id="A0A975BAS2"/>
<dbReference type="InterPro" id="IPR051673">
    <property type="entry name" value="SSDNA_exonuclease_RecJ"/>
</dbReference>
<dbReference type="RefSeq" id="WP_207687744.1">
    <property type="nucleotide sequence ID" value="NZ_CP061799.1"/>
</dbReference>
<reference evidence="9" key="1">
    <citation type="journal article" date="2021" name="Microb. Physiol.">
        <title>Proteogenomic Insights into the Physiology of Marine, Sulfate-Reducing, Filamentous Desulfonema limicola and Desulfonema magnum.</title>
        <authorList>
            <person name="Schnaars V."/>
            <person name="Wohlbrand L."/>
            <person name="Scheve S."/>
            <person name="Hinrichs C."/>
            <person name="Reinhardt R."/>
            <person name="Rabus R."/>
        </authorList>
    </citation>
    <scope>NUCLEOTIDE SEQUENCE</scope>
    <source>
        <strain evidence="9">5ac10</strain>
    </source>
</reference>
<dbReference type="InterPro" id="IPR004610">
    <property type="entry name" value="RecJ"/>
</dbReference>
<dbReference type="Proteomes" id="UP000663720">
    <property type="component" value="Chromosome"/>
</dbReference>
<proteinExistence type="inferred from homology"/>
<feature type="domain" description="DDH" evidence="6">
    <location>
        <begin position="79"/>
        <end position="236"/>
    </location>
</feature>
<protein>
    <recommendedName>
        <fullName evidence="2">Single-stranded-DNA-specific exonuclease RecJ</fullName>
    </recommendedName>
</protein>
<sequence>MEKNWQIIQPDSSSVERIRRILNCTYATAAVLVNRHIKTESEARNYINFSLNNIRPPFFIKDIDTAVKRITRAVIKHEKILIFGDYDADGITATAILLEFLQYTGADVSFYIPHRTKEGYDLQADHIFGHALANEIDLIITVDCGSSRHEAVDAAQKSGIDVIITDHHTIDNIPPAFAVVNPRRQDCTTGFDHLAGVGVAFALIICLRKHLRSIDFWKKLPEPNLKEYCDLVALGTVADMVPLIHENRILSKIGLDVINKGLRPGLKALVNVSGINENKAVTDDIAFRLAPRLNAAGRIDHANTAVELLTTRNIKRAHEIALSLDHMNKTRQAAEKRILEDILEYIKKNPDVLNKKTLILSHHNWHEGILGIAASKLVERFYRPVILISTKNGIGKGSGRSIPGINIYDSLSVCSSHLQRFGGHPMAAGLQIRENRIKIFANDFDAAVSSVCSPDDFAKTVNIDCELRFDDISHQLIDELESLHPFGEGNPEPLFMAKNIIVSSSRIVGKHHRSMVLRQAGNNSNKPIQAIRFNIDTDSIKTGSLEESYEQIAFRLRWNRWNGKKTIQIVIQEI</sequence>
<evidence type="ECO:0000256" key="4">
    <source>
        <dbReference type="ARBA" id="ARBA00022801"/>
    </source>
</evidence>
<dbReference type="GO" id="GO:0006281">
    <property type="term" value="P:DNA repair"/>
    <property type="evidence" value="ECO:0007669"/>
    <property type="project" value="InterPro"/>
</dbReference>